<dbReference type="GO" id="GO:0006865">
    <property type="term" value="P:amino acid transport"/>
    <property type="evidence" value="ECO:0007669"/>
    <property type="project" value="UniProtKB-KW"/>
</dbReference>
<evidence type="ECO:0000256" key="6">
    <source>
        <dbReference type="ARBA" id="ARBA00022970"/>
    </source>
</evidence>
<comment type="subcellular location">
    <subcellularLocation>
        <location evidence="1 9">Cell membrane</location>
        <topology evidence="1 9">Multi-pass membrane protein</topology>
    </subcellularLocation>
</comment>
<dbReference type="SUPFAM" id="SSF161098">
    <property type="entry name" value="MetI-like"/>
    <property type="match status" value="1"/>
</dbReference>
<feature type="transmembrane region" description="Helical" evidence="9">
    <location>
        <begin position="22"/>
        <end position="41"/>
    </location>
</feature>
<keyword evidence="7 9" id="KW-1133">Transmembrane helix</keyword>
<evidence type="ECO:0000256" key="4">
    <source>
        <dbReference type="ARBA" id="ARBA00022475"/>
    </source>
</evidence>
<dbReference type="GO" id="GO:0022857">
    <property type="term" value="F:transmembrane transporter activity"/>
    <property type="evidence" value="ECO:0007669"/>
    <property type="project" value="InterPro"/>
</dbReference>
<evidence type="ECO:0000313" key="12">
    <source>
        <dbReference type="Proteomes" id="UP000037784"/>
    </source>
</evidence>
<dbReference type="RefSeq" id="WP_054493097.1">
    <property type="nucleotide sequence ID" value="NZ_BBZA01000126.1"/>
</dbReference>
<feature type="transmembrane region" description="Helical" evidence="9">
    <location>
        <begin position="103"/>
        <end position="122"/>
    </location>
</feature>
<feature type="transmembrane region" description="Helical" evidence="9">
    <location>
        <begin position="224"/>
        <end position="245"/>
    </location>
</feature>
<dbReference type="OrthoDB" id="9787841at2"/>
<dbReference type="InterPro" id="IPR000515">
    <property type="entry name" value="MetI-like"/>
</dbReference>
<dbReference type="InterPro" id="IPR010065">
    <property type="entry name" value="AA_ABC_transptr_permease_3TM"/>
</dbReference>
<evidence type="ECO:0000259" key="10">
    <source>
        <dbReference type="PROSITE" id="PS50928"/>
    </source>
</evidence>
<gene>
    <name evidence="11" type="ORF">ARMA_1654</name>
</gene>
<evidence type="ECO:0000256" key="5">
    <source>
        <dbReference type="ARBA" id="ARBA00022692"/>
    </source>
</evidence>
<proteinExistence type="inferred from homology"/>
<evidence type="ECO:0000256" key="1">
    <source>
        <dbReference type="ARBA" id="ARBA00004651"/>
    </source>
</evidence>
<dbReference type="PANTHER" id="PTHR30614:SF20">
    <property type="entry name" value="GLUTAMINE TRANSPORT SYSTEM PERMEASE PROTEIN GLNP"/>
    <property type="match status" value="1"/>
</dbReference>
<dbReference type="PANTHER" id="PTHR30614">
    <property type="entry name" value="MEMBRANE COMPONENT OF AMINO ACID ABC TRANSPORTER"/>
    <property type="match status" value="1"/>
</dbReference>
<sequence>MSQLDLDPRSGAGSLAESVQRIPLWLVLLLVLGLSAVILVASSENYSDIASFISQGIKFTIILSVLGYALALVLGLIIGLGRLSTNPIIYALSTLYVEVFRGVPILVVIFYVAFVVGPTVGLRSDMTRAIVALGLVYGAYLAEVYRAGIQAIPKGQREAAAALGLSGVQTMRYIILPQAMRIILPPLGNDFIAILKDSSLASVLGVVELTHMTRRYVSRTFDTFGGWTIAALLYLSMTLILSMAVRALEHYSEPTGQHQK</sequence>
<evidence type="ECO:0000256" key="3">
    <source>
        <dbReference type="ARBA" id="ARBA00022448"/>
    </source>
</evidence>
<evidence type="ECO:0000313" key="11">
    <source>
        <dbReference type="EMBL" id="GAP63231.1"/>
    </source>
</evidence>
<organism evidence="11 12">
    <name type="scientific">Ardenticatena maritima</name>
    <dbReference type="NCBI Taxonomy" id="872965"/>
    <lineage>
        <taxon>Bacteria</taxon>
        <taxon>Bacillati</taxon>
        <taxon>Chloroflexota</taxon>
        <taxon>Ardenticatenia</taxon>
        <taxon>Ardenticatenales</taxon>
        <taxon>Ardenticatenaceae</taxon>
        <taxon>Ardenticatena</taxon>
    </lineage>
</organism>
<keyword evidence="3 9" id="KW-0813">Transport</keyword>
<evidence type="ECO:0000256" key="9">
    <source>
        <dbReference type="RuleBase" id="RU363032"/>
    </source>
</evidence>
<keyword evidence="5 9" id="KW-0812">Transmembrane</keyword>
<evidence type="ECO:0000256" key="7">
    <source>
        <dbReference type="ARBA" id="ARBA00022989"/>
    </source>
</evidence>
<feature type="transmembrane region" description="Helical" evidence="9">
    <location>
        <begin position="61"/>
        <end position="83"/>
    </location>
</feature>
<dbReference type="GO" id="GO:0043190">
    <property type="term" value="C:ATP-binding cassette (ABC) transporter complex"/>
    <property type="evidence" value="ECO:0007669"/>
    <property type="project" value="InterPro"/>
</dbReference>
<reference evidence="12" key="2">
    <citation type="submission" date="2015-08" db="EMBL/GenBank/DDBJ databases">
        <title>Draft Genome Sequence of a Heterotrophic Facultative Anaerobic Bacterium Ardenticatena maritima Strain 110S.</title>
        <authorList>
            <person name="Kawaichi S."/>
            <person name="Yoshida T."/>
            <person name="Sako Y."/>
            <person name="Nakamura R."/>
        </authorList>
    </citation>
    <scope>NUCLEOTIDE SEQUENCE [LARGE SCALE GENOMIC DNA]</scope>
    <source>
        <strain evidence="12">110S</strain>
    </source>
</reference>
<dbReference type="STRING" id="872965.SE16_09410"/>
<dbReference type="PROSITE" id="PS50928">
    <property type="entry name" value="ABC_TM1"/>
    <property type="match status" value="1"/>
</dbReference>
<name>A0A0M8K8W9_9CHLR</name>
<feature type="domain" description="ABC transmembrane type-1" evidence="10">
    <location>
        <begin position="57"/>
        <end position="245"/>
    </location>
</feature>
<evidence type="ECO:0000256" key="8">
    <source>
        <dbReference type="ARBA" id="ARBA00023136"/>
    </source>
</evidence>
<dbReference type="FunFam" id="1.10.3720.10:FF:000033">
    <property type="entry name" value="Polar amino acid ABC transporter permease"/>
    <property type="match status" value="1"/>
</dbReference>
<dbReference type="CDD" id="cd06261">
    <property type="entry name" value="TM_PBP2"/>
    <property type="match status" value="1"/>
</dbReference>
<dbReference type="InParanoid" id="A0A0M8K8W9"/>
<dbReference type="EMBL" id="BBZA01000126">
    <property type="protein sequence ID" value="GAP63231.1"/>
    <property type="molecule type" value="Genomic_DNA"/>
</dbReference>
<protein>
    <submittedName>
        <fullName evidence="11">Polar amino acid transport system permease protein</fullName>
    </submittedName>
</protein>
<dbReference type="Pfam" id="PF00528">
    <property type="entry name" value="BPD_transp_1"/>
    <property type="match status" value="1"/>
</dbReference>
<reference evidence="11 12" key="1">
    <citation type="journal article" date="2015" name="Genome Announc.">
        <title>Draft Genome Sequence of a Heterotrophic Facultative Anaerobic Thermophilic Bacterium, Ardenticatena maritima Strain 110ST.</title>
        <authorList>
            <person name="Kawaichi S."/>
            <person name="Yoshida T."/>
            <person name="Sako Y."/>
            <person name="Nakamura R."/>
        </authorList>
    </citation>
    <scope>NUCLEOTIDE SEQUENCE [LARGE SCALE GENOMIC DNA]</scope>
    <source>
        <strain evidence="11 12">110S</strain>
    </source>
</reference>
<keyword evidence="12" id="KW-1185">Reference proteome</keyword>
<dbReference type="InterPro" id="IPR035906">
    <property type="entry name" value="MetI-like_sf"/>
</dbReference>
<dbReference type="Gene3D" id="1.10.3720.10">
    <property type="entry name" value="MetI-like"/>
    <property type="match status" value="1"/>
</dbReference>
<dbReference type="Proteomes" id="UP000037784">
    <property type="component" value="Unassembled WGS sequence"/>
</dbReference>
<dbReference type="InterPro" id="IPR043429">
    <property type="entry name" value="ArtM/GltK/GlnP/TcyL/YhdX-like"/>
</dbReference>
<evidence type="ECO:0000256" key="2">
    <source>
        <dbReference type="ARBA" id="ARBA00010072"/>
    </source>
</evidence>
<keyword evidence="6" id="KW-0029">Amino-acid transport</keyword>
<dbReference type="NCBIfam" id="TIGR01726">
    <property type="entry name" value="HEQRo_perm_3TM"/>
    <property type="match status" value="1"/>
</dbReference>
<keyword evidence="4" id="KW-1003">Cell membrane</keyword>
<accession>A0A0M8K8W9</accession>
<dbReference type="FunCoup" id="A0A0M8K8W9">
    <property type="interactions" value="96"/>
</dbReference>
<dbReference type="AlphaFoldDB" id="A0A0M8K8W9"/>
<comment type="caution">
    <text evidence="11">The sequence shown here is derived from an EMBL/GenBank/DDBJ whole genome shotgun (WGS) entry which is preliminary data.</text>
</comment>
<comment type="similarity">
    <text evidence="2">Belongs to the binding-protein-dependent transport system permease family. HisMQ subfamily.</text>
</comment>
<keyword evidence="8 9" id="KW-0472">Membrane</keyword>